<dbReference type="Proteomes" id="UP001281761">
    <property type="component" value="Unassembled WGS sequence"/>
</dbReference>
<name>A0ABQ9XGR6_9EUKA</name>
<protein>
    <submittedName>
        <fullName evidence="1">Uncharacterized protein</fullName>
    </submittedName>
</protein>
<proteinExistence type="predicted"/>
<sequence>MGISVFSGSVQSYFYFRPLSFNRLFHAQHTPLSLLLPILRLPPQRSPKYRPENQAKLTNPRNTSLFTNHLSHHTFFVFRLSSCYIQHPDYFFGIREHYSSRRPGSS</sequence>
<reference evidence="1 2" key="1">
    <citation type="journal article" date="2022" name="bioRxiv">
        <title>Genomics of Preaxostyla Flagellates Illuminates Evolutionary Transitions and the Path Towards Mitochondrial Loss.</title>
        <authorList>
            <person name="Novak L.V.F."/>
            <person name="Treitli S.C."/>
            <person name="Pyrih J."/>
            <person name="Halakuc P."/>
            <person name="Pipaliya S.V."/>
            <person name="Vacek V."/>
            <person name="Brzon O."/>
            <person name="Soukal P."/>
            <person name="Eme L."/>
            <person name="Dacks J.B."/>
            <person name="Karnkowska A."/>
            <person name="Elias M."/>
            <person name="Hampl V."/>
        </authorList>
    </citation>
    <scope>NUCLEOTIDE SEQUENCE [LARGE SCALE GENOMIC DNA]</scope>
    <source>
        <strain evidence="1">NAU3</strain>
        <tissue evidence="1">Gut</tissue>
    </source>
</reference>
<dbReference type="EMBL" id="JARBJD010000128">
    <property type="protein sequence ID" value="KAK2950869.1"/>
    <property type="molecule type" value="Genomic_DNA"/>
</dbReference>
<accession>A0ABQ9XGR6</accession>
<comment type="caution">
    <text evidence="1">The sequence shown here is derived from an EMBL/GenBank/DDBJ whole genome shotgun (WGS) entry which is preliminary data.</text>
</comment>
<keyword evidence="2" id="KW-1185">Reference proteome</keyword>
<organism evidence="1 2">
    <name type="scientific">Blattamonas nauphoetae</name>
    <dbReference type="NCBI Taxonomy" id="2049346"/>
    <lineage>
        <taxon>Eukaryota</taxon>
        <taxon>Metamonada</taxon>
        <taxon>Preaxostyla</taxon>
        <taxon>Oxymonadida</taxon>
        <taxon>Blattamonas</taxon>
    </lineage>
</organism>
<evidence type="ECO:0000313" key="1">
    <source>
        <dbReference type="EMBL" id="KAK2950869.1"/>
    </source>
</evidence>
<gene>
    <name evidence="1" type="ORF">BLNAU_14171</name>
</gene>
<evidence type="ECO:0000313" key="2">
    <source>
        <dbReference type="Proteomes" id="UP001281761"/>
    </source>
</evidence>